<comment type="caution">
    <text evidence="3">The sequence shown here is derived from an EMBL/GenBank/DDBJ whole genome shotgun (WGS) entry which is preliminary data.</text>
</comment>
<dbReference type="STRING" id="13706.A0A1X2HJ36"/>
<feature type="domain" description="CSD" evidence="2">
    <location>
        <begin position="16"/>
        <end position="96"/>
    </location>
</feature>
<dbReference type="SUPFAM" id="SSF50249">
    <property type="entry name" value="Nucleic acid-binding proteins"/>
    <property type="match status" value="1"/>
</dbReference>
<feature type="compositionally biased region" description="Low complexity" evidence="1">
    <location>
        <begin position="220"/>
        <end position="235"/>
    </location>
</feature>
<dbReference type="InterPro" id="IPR002059">
    <property type="entry name" value="CSP_DNA-bd"/>
</dbReference>
<sequence>MAVLAKPTDTQPSSNRKRGRVKFFNSVKGYGFIVPEESLNGGPKTNNPGDKRLEEVFVHHTAIHNGGGFKSLAEGEEVEYDLIQGPKGYQAANVSGPNGTAVKGDPYAHRPYAHHYHTNNHVGIHQDTYATAAYVGYGPYGYSVFPAHYHPAFHHVPYPQQQHQQHQQHQAQFYAHQHQHYLIPTSTTTSSHMTMDPQLQQQKLIYHHPSSQATGIIHGSSTPPSSSSDASSPTSVATGLYNIKC</sequence>
<dbReference type="InterPro" id="IPR011129">
    <property type="entry name" value="CSD"/>
</dbReference>
<dbReference type="Gene3D" id="2.40.50.140">
    <property type="entry name" value="Nucleic acid-binding proteins"/>
    <property type="match status" value="1"/>
</dbReference>
<dbReference type="SMART" id="SM00357">
    <property type="entry name" value="CSP"/>
    <property type="match status" value="1"/>
</dbReference>
<dbReference type="InterPro" id="IPR050181">
    <property type="entry name" value="Cold_shock_domain"/>
</dbReference>
<keyword evidence="4" id="KW-1185">Reference proteome</keyword>
<evidence type="ECO:0000259" key="2">
    <source>
        <dbReference type="PROSITE" id="PS51857"/>
    </source>
</evidence>
<dbReference type="PANTHER" id="PTHR11544">
    <property type="entry name" value="COLD SHOCK DOMAIN CONTAINING PROTEINS"/>
    <property type="match status" value="1"/>
</dbReference>
<protein>
    <recommendedName>
        <fullName evidence="2">CSD domain-containing protein</fullName>
    </recommendedName>
</protein>
<proteinExistence type="predicted"/>
<evidence type="ECO:0000313" key="4">
    <source>
        <dbReference type="Proteomes" id="UP000242180"/>
    </source>
</evidence>
<dbReference type="Proteomes" id="UP000242180">
    <property type="component" value="Unassembled WGS sequence"/>
</dbReference>
<organism evidence="3 4">
    <name type="scientific">Syncephalastrum racemosum</name>
    <name type="common">Filamentous fungus</name>
    <dbReference type="NCBI Taxonomy" id="13706"/>
    <lineage>
        <taxon>Eukaryota</taxon>
        <taxon>Fungi</taxon>
        <taxon>Fungi incertae sedis</taxon>
        <taxon>Mucoromycota</taxon>
        <taxon>Mucoromycotina</taxon>
        <taxon>Mucoromycetes</taxon>
        <taxon>Mucorales</taxon>
        <taxon>Syncephalastraceae</taxon>
        <taxon>Syncephalastrum</taxon>
    </lineage>
</organism>
<reference evidence="3 4" key="1">
    <citation type="submission" date="2016-07" db="EMBL/GenBank/DDBJ databases">
        <title>Pervasive Adenine N6-methylation of Active Genes in Fungi.</title>
        <authorList>
            <consortium name="DOE Joint Genome Institute"/>
            <person name="Mondo S.J."/>
            <person name="Dannebaum R.O."/>
            <person name="Kuo R.C."/>
            <person name="Labutti K."/>
            <person name="Haridas S."/>
            <person name="Kuo A."/>
            <person name="Salamov A."/>
            <person name="Ahrendt S.R."/>
            <person name="Lipzen A."/>
            <person name="Sullivan W."/>
            <person name="Andreopoulos W.B."/>
            <person name="Clum A."/>
            <person name="Lindquist E."/>
            <person name="Daum C."/>
            <person name="Ramamoorthy G.K."/>
            <person name="Gryganskyi A."/>
            <person name="Culley D."/>
            <person name="Magnuson J.K."/>
            <person name="James T.Y."/>
            <person name="O'Malley M.A."/>
            <person name="Stajich J.E."/>
            <person name="Spatafora J.W."/>
            <person name="Visel A."/>
            <person name="Grigoriev I.V."/>
        </authorList>
    </citation>
    <scope>NUCLEOTIDE SEQUENCE [LARGE SCALE GENOMIC DNA]</scope>
    <source>
        <strain evidence="3 4">NRRL 2496</strain>
    </source>
</reference>
<evidence type="ECO:0000256" key="1">
    <source>
        <dbReference type="SAM" id="MobiDB-lite"/>
    </source>
</evidence>
<dbReference type="GO" id="GO:0003676">
    <property type="term" value="F:nucleic acid binding"/>
    <property type="evidence" value="ECO:0007669"/>
    <property type="project" value="InterPro"/>
</dbReference>
<dbReference type="OrthoDB" id="422005at2759"/>
<dbReference type="AlphaFoldDB" id="A0A1X2HJ36"/>
<evidence type="ECO:0000313" key="3">
    <source>
        <dbReference type="EMBL" id="ORY99048.1"/>
    </source>
</evidence>
<accession>A0A1X2HJ36</accession>
<gene>
    <name evidence="3" type="ORF">BCR43DRAFT_488633</name>
</gene>
<name>A0A1X2HJ36_SYNRA</name>
<dbReference type="Pfam" id="PF00313">
    <property type="entry name" value="CSD"/>
    <property type="match status" value="1"/>
</dbReference>
<feature type="region of interest" description="Disordered" evidence="1">
    <location>
        <begin position="213"/>
        <end position="235"/>
    </location>
</feature>
<dbReference type="InterPro" id="IPR012340">
    <property type="entry name" value="NA-bd_OB-fold"/>
</dbReference>
<dbReference type="InParanoid" id="A0A1X2HJ36"/>
<dbReference type="OMA" id="TYIIPHH"/>
<dbReference type="PROSITE" id="PS51857">
    <property type="entry name" value="CSD_2"/>
    <property type="match status" value="1"/>
</dbReference>
<dbReference type="EMBL" id="MCGN01000003">
    <property type="protein sequence ID" value="ORY99048.1"/>
    <property type="molecule type" value="Genomic_DNA"/>
</dbReference>